<feature type="compositionally biased region" description="Pro residues" evidence="1">
    <location>
        <begin position="1"/>
        <end position="10"/>
    </location>
</feature>
<feature type="region of interest" description="Disordered" evidence="1">
    <location>
        <begin position="1"/>
        <end position="34"/>
    </location>
</feature>
<reference evidence="2" key="1">
    <citation type="submission" date="2020-08" db="EMBL/GenBank/DDBJ databases">
        <title>Genome sequencing and assembly of the red palm weevil Rhynchophorus ferrugineus.</title>
        <authorList>
            <person name="Dias G.B."/>
            <person name="Bergman C.M."/>
            <person name="Manee M."/>
        </authorList>
    </citation>
    <scope>NUCLEOTIDE SEQUENCE</scope>
    <source>
        <strain evidence="2">AA-2017</strain>
        <tissue evidence="2">Whole larva</tissue>
    </source>
</reference>
<evidence type="ECO:0000313" key="3">
    <source>
        <dbReference type="Proteomes" id="UP000625711"/>
    </source>
</evidence>
<proteinExistence type="predicted"/>
<protein>
    <submittedName>
        <fullName evidence="2">Uncharacterized protein</fullName>
    </submittedName>
</protein>
<accession>A0A834I0Q9</accession>
<comment type="caution">
    <text evidence="2">The sequence shown here is derived from an EMBL/GenBank/DDBJ whole genome shotgun (WGS) entry which is preliminary data.</text>
</comment>
<name>A0A834I0Q9_RHYFE</name>
<organism evidence="2 3">
    <name type="scientific">Rhynchophorus ferrugineus</name>
    <name type="common">Red palm weevil</name>
    <name type="synonym">Curculio ferrugineus</name>
    <dbReference type="NCBI Taxonomy" id="354439"/>
    <lineage>
        <taxon>Eukaryota</taxon>
        <taxon>Metazoa</taxon>
        <taxon>Ecdysozoa</taxon>
        <taxon>Arthropoda</taxon>
        <taxon>Hexapoda</taxon>
        <taxon>Insecta</taxon>
        <taxon>Pterygota</taxon>
        <taxon>Neoptera</taxon>
        <taxon>Endopterygota</taxon>
        <taxon>Coleoptera</taxon>
        <taxon>Polyphaga</taxon>
        <taxon>Cucujiformia</taxon>
        <taxon>Curculionidae</taxon>
        <taxon>Dryophthorinae</taxon>
        <taxon>Rhynchophorus</taxon>
    </lineage>
</organism>
<dbReference type="Proteomes" id="UP000625711">
    <property type="component" value="Unassembled WGS sequence"/>
</dbReference>
<dbReference type="EMBL" id="JAACXV010013787">
    <property type="protein sequence ID" value="KAF7272300.1"/>
    <property type="molecule type" value="Genomic_DNA"/>
</dbReference>
<gene>
    <name evidence="2" type="ORF">GWI33_014903</name>
</gene>
<keyword evidence="3" id="KW-1185">Reference proteome</keyword>
<evidence type="ECO:0000313" key="2">
    <source>
        <dbReference type="EMBL" id="KAF7272300.1"/>
    </source>
</evidence>
<dbReference type="AlphaFoldDB" id="A0A834I0Q9"/>
<sequence>MVPRPYPPAPWDRAPDRRRSPTNHAGAPPRGPRYCGTDVTNKKVEWYQSMCRRFFSVELHSILATEPNGRI</sequence>
<evidence type="ECO:0000256" key="1">
    <source>
        <dbReference type="SAM" id="MobiDB-lite"/>
    </source>
</evidence>